<dbReference type="Proteomes" id="UP000829517">
    <property type="component" value="Unassembled WGS sequence"/>
</dbReference>
<reference evidence="1 2" key="1">
    <citation type="submission" date="2021-01" db="EMBL/GenBank/DDBJ databases">
        <title>Genome sequencing of Joostella atrarenae M1-2 (= KCTC 23194).</title>
        <authorList>
            <person name="Zakaria M.R."/>
            <person name="Lam M.Q."/>
            <person name="Chong C.S."/>
        </authorList>
    </citation>
    <scope>NUCLEOTIDE SEQUENCE [LARGE SCALE GENOMIC DNA]</scope>
    <source>
        <strain evidence="1 2">M1-2</strain>
    </source>
</reference>
<evidence type="ECO:0008006" key="3">
    <source>
        <dbReference type="Google" id="ProtNLM"/>
    </source>
</evidence>
<sequence length="78" mass="8977">MKTSNSTVKKALCSMFGHRYRVSKKVTSHITEYQCKTCKCELTTNETGHLDILTPELKEINETLARFYKKRRAAHTVA</sequence>
<gene>
    <name evidence="1" type="ORF">JM658_02515</name>
</gene>
<keyword evidence="2" id="KW-1185">Reference proteome</keyword>
<evidence type="ECO:0000313" key="2">
    <source>
        <dbReference type="Proteomes" id="UP000829517"/>
    </source>
</evidence>
<evidence type="ECO:0000313" key="1">
    <source>
        <dbReference type="EMBL" id="MCF8713687.1"/>
    </source>
</evidence>
<protein>
    <recommendedName>
        <fullName evidence="3">Prophage protein DUF1660</fullName>
    </recommendedName>
</protein>
<proteinExistence type="predicted"/>
<organism evidence="1 2">
    <name type="scientific">Joostella atrarenae</name>
    <dbReference type="NCBI Taxonomy" id="679257"/>
    <lineage>
        <taxon>Bacteria</taxon>
        <taxon>Pseudomonadati</taxon>
        <taxon>Bacteroidota</taxon>
        <taxon>Flavobacteriia</taxon>
        <taxon>Flavobacteriales</taxon>
        <taxon>Flavobacteriaceae</taxon>
        <taxon>Joostella</taxon>
    </lineage>
</organism>
<accession>A0ABS9IZT7</accession>
<comment type="caution">
    <text evidence="1">The sequence shown here is derived from an EMBL/GenBank/DDBJ whole genome shotgun (WGS) entry which is preliminary data.</text>
</comment>
<name>A0ABS9IZT7_9FLAO</name>
<dbReference type="EMBL" id="JAETXX010000001">
    <property type="protein sequence ID" value="MCF8713687.1"/>
    <property type="molecule type" value="Genomic_DNA"/>
</dbReference>
<dbReference type="RefSeq" id="WP_236957649.1">
    <property type="nucleotide sequence ID" value="NZ_JAETXX010000001.1"/>
</dbReference>